<dbReference type="Proteomes" id="UP000192374">
    <property type="component" value="Unassembled WGS sequence"/>
</dbReference>
<evidence type="ECO:0000259" key="2">
    <source>
        <dbReference type="Pfam" id="PF00144"/>
    </source>
</evidence>
<reference evidence="4 5" key="1">
    <citation type="submission" date="2017-02" db="EMBL/GenBank/DDBJ databases">
        <title>The new phylogeny of genus Mycobacterium.</title>
        <authorList>
            <person name="Tortoli E."/>
            <person name="Trovato A."/>
            <person name="Cirillo D.M."/>
        </authorList>
    </citation>
    <scope>NUCLEOTIDE SEQUENCE [LARGE SCALE GENOMIC DNA]</scope>
    <source>
        <strain evidence="4 5">DSM 45145</strain>
    </source>
</reference>
<protein>
    <recommendedName>
        <fullName evidence="2">Beta-lactamase-related domain-containing protein</fullName>
    </recommendedName>
</protein>
<feature type="compositionally biased region" description="Polar residues" evidence="1">
    <location>
        <begin position="30"/>
        <end position="42"/>
    </location>
</feature>
<organism evidence="3 6">
    <name type="scientific">Mycobacterium noviomagense</name>
    <dbReference type="NCBI Taxonomy" id="459858"/>
    <lineage>
        <taxon>Bacteria</taxon>
        <taxon>Bacillati</taxon>
        <taxon>Actinomycetota</taxon>
        <taxon>Actinomycetes</taxon>
        <taxon>Mycobacteriales</taxon>
        <taxon>Mycobacteriaceae</taxon>
        <taxon>Mycobacterium</taxon>
    </lineage>
</organism>
<dbReference type="KEGG" id="mnv:MNVI_01360"/>
<dbReference type="PANTHER" id="PTHR46825:SF9">
    <property type="entry name" value="BETA-LACTAMASE-RELATED DOMAIN-CONTAINING PROTEIN"/>
    <property type="match status" value="1"/>
</dbReference>
<dbReference type="EMBL" id="AP022583">
    <property type="protein sequence ID" value="BBY04818.1"/>
    <property type="molecule type" value="Genomic_DNA"/>
</dbReference>
<dbReference type="InterPro" id="IPR006311">
    <property type="entry name" value="TAT_signal"/>
</dbReference>
<evidence type="ECO:0000256" key="1">
    <source>
        <dbReference type="SAM" id="MobiDB-lite"/>
    </source>
</evidence>
<dbReference type="Proteomes" id="UP000466894">
    <property type="component" value="Chromosome"/>
</dbReference>
<dbReference type="RefSeq" id="WP_083084383.1">
    <property type="nucleotide sequence ID" value="NZ_AP022583.1"/>
</dbReference>
<name>A0A7I7P8V1_9MYCO</name>
<evidence type="ECO:0000313" key="6">
    <source>
        <dbReference type="Proteomes" id="UP000466894"/>
    </source>
</evidence>
<keyword evidence="5" id="KW-1185">Reference proteome</keyword>
<dbReference type="Pfam" id="PF00144">
    <property type="entry name" value="Beta-lactamase"/>
    <property type="match status" value="1"/>
</dbReference>
<dbReference type="OrthoDB" id="3171327at2"/>
<reference evidence="3 6" key="2">
    <citation type="journal article" date="2019" name="Emerg. Microbes Infect.">
        <title>Comprehensive subspecies identification of 175 nontuberculous mycobacteria species based on 7547 genomic profiles.</title>
        <authorList>
            <person name="Matsumoto Y."/>
            <person name="Kinjo T."/>
            <person name="Motooka D."/>
            <person name="Nabeya D."/>
            <person name="Jung N."/>
            <person name="Uechi K."/>
            <person name="Horii T."/>
            <person name="Iida T."/>
            <person name="Fujita J."/>
            <person name="Nakamura S."/>
        </authorList>
    </citation>
    <scope>NUCLEOTIDE SEQUENCE [LARGE SCALE GENOMIC DNA]</scope>
    <source>
        <strain evidence="3 6">JCM 16367</strain>
    </source>
</reference>
<proteinExistence type="predicted"/>
<evidence type="ECO:0000313" key="5">
    <source>
        <dbReference type="Proteomes" id="UP000192374"/>
    </source>
</evidence>
<dbReference type="PROSITE" id="PS51318">
    <property type="entry name" value="TAT"/>
    <property type="match status" value="1"/>
</dbReference>
<gene>
    <name evidence="4" type="ORF">BST37_01020</name>
    <name evidence="3" type="ORF">MNVI_01360</name>
</gene>
<dbReference type="EMBL" id="MVIC01000001">
    <property type="protein sequence ID" value="ORB18770.1"/>
    <property type="molecule type" value="Genomic_DNA"/>
</dbReference>
<dbReference type="InterPro" id="IPR001466">
    <property type="entry name" value="Beta-lactam-related"/>
</dbReference>
<dbReference type="InterPro" id="IPR012338">
    <property type="entry name" value="Beta-lactam/transpept-like"/>
</dbReference>
<dbReference type="InterPro" id="IPR050491">
    <property type="entry name" value="AmpC-like"/>
</dbReference>
<dbReference type="Gene3D" id="3.40.710.10">
    <property type="entry name" value="DD-peptidase/beta-lactamase superfamily"/>
    <property type="match status" value="1"/>
</dbReference>
<dbReference type="PANTHER" id="PTHR46825">
    <property type="entry name" value="D-ALANYL-D-ALANINE-CARBOXYPEPTIDASE/ENDOPEPTIDASE AMPH"/>
    <property type="match status" value="1"/>
</dbReference>
<feature type="region of interest" description="Disordered" evidence="1">
    <location>
        <begin position="27"/>
        <end position="47"/>
    </location>
</feature>
<reference evidence="3" key="3">
    <citation type="submission" date="2020-02" db="EMBL/GenBank/DDBJ databases">
        <authorList>
            <person name="Matsumoto Y."/>
            <person name="Motooka D."/>
            <person name="Nakamura S."/>
        </authorList>
    </citation>
    <scope>NUCLEOTIDE SEQUENCE</scope>
    <source>
        <strain evidence="3">JCM 16367</strain>
    </source>
</reference>
<dbReference type="SUPFAM" id="SSF56601">
    <property type="entry name" value="beta-lactamase/transpeptidase-like"/>
    <property type="match status" value="1"/>
</dbReference>
<evidence type="ECO:0000313" key="4">
    <source>
        <dbReference type="EMBL" id="ORB18770.1"/>
    </source>
</evidence>
<dbReference type="AlphaFoldDB" id="A0A7I7P8V1"/>
<sequence length="430" mass="45386">MSGMSRREFGRLAAGVGALGLSGAAACSAQRSSQPPEQTETANPGLDARTRPIRLTQAQLDRIIGNQANTLLDNLRAKTPGVNYALAVAFAYPNHQFNPYYMYGTVADQGPPTPRTIYAIGSITKTFTAAMFANGVVTRPDCFDWDASLSRYLNQYLGGNGDLSATMQKITPRMLAQHTSALPRESLGPQDGVGLFETSPSAPPPDLLNFWRTHNGPQPGSCWRYSDMGFITLGFTTVSAYGCAAGASPGGPPGQAYANLLQQQITGPLNMPDTMTMVPNGAPLAPAFPNGGPQVSSSGASDIKSSATDMHTWLLTNLTAANQSSPLMKALASTTHYTPLSVNMCGESQRGPANMGLAWDVKPGQPPIVWKNGLTSLGGCSCWIGMTMPGPTQQPLGIAVLLNGYWQKGQPNIVADDAGFAMLRQISSAI</sequence>
<evidence type="ECO:0000313" key="3">
    <source>
        <dbReference type="EMBL" id="BBY04818.1"/>
    </source>
</evidence>
<dbReference type="PROSITE" id="PS51257">
    <property type="entry name" value="PROKAR_LIPOPROTEIN"/>
    <property type="match status" value="1"/>
</dbReference>
<feature type="domain" description="Beta-lactamase-related" evidence="2">
    <location>
        <begin position="98"/>
        <end position="404"/>
    </location>
</feature>
<accession>A0A7I7P8V1</accession>